<dbReference type="CDD" id="cd07247">
    <property type="entry name" value="SgaA_N_like"/>
    <property type="match status" value="1"/>
</dbReference>
<name>A0A1N6DXE9_9RHOB</name>
<feature type="domain" description="VOC" evidence="1">
    <location>
        <begin position="18"/>
        <end position="133"/>
    </location>
</feature>
<protein>
    <recommendedName>
        <fullName evidence="1">VOC domain-containing protein</fullName>
    </recommendedName>
</protein>
<proteinExistence type="predicted"/>
<dbReference type="RefSeq" id="WP_245794306.1">
    <property type="nucleotide sequence ID" value="NZ_FSRL01000001.1"/>
</dbReference>
<dbReference type="InterPro" id="IPR037523">
    <property type="entry name" value="VOC_core"/>
</dbReference>
<dbReference type="EMBL" id="FSRL01000001">
    <property type="protein sequence ID" value="SIN75387.1"/>
    <property type="molecule type" value="Genomic_DNA"/>
</dbReference>
<dbReference type="PANTHER" id="PTHR33993:SF2">
    <property type="entry name" value="VOC DOMAIN-CONTAINING PROTEIN"/>
    <property type="match status" value="1"/>
</dbReference>
<dbReference type="Pfam" id="PF00903">
    <property type="entry name" value="Glyoxalase"/>
    <property type="match status" value="1"/>
</dbReference>
<dbReference type="InterPro" id="IPR004360">
    <property type="entry name" value="Glyas_Fos-R_dOase_dom"/>
</dbReference>
<dbReference type="SUPFAM" id="SSF54593">
    <property type="entry name" value="Glyoxalase/Bleomycin resistance protein/Dihydroxybiphenyl dioxygenase"/>
    <property type="match status" value="1"/>
</dbReference>
<evidence type="ECO:0000259" key="1">
    <source>
        <dbReference type="PROSITE" id="PS51819"/>
    </source>
</evidence>
<dbReference type="InterPro" id="IPR029068">
    <property type="entry name" value="Glyas_Bleomycin-R_OHBP_Dase"/>
</dbReference>
<gene>
    <name evidence="2" type="ORF">SAMN05444002_0107</name>
</gene>
<dbReference type="Gene3D" id="3.10.180.10">
    <property type="entry name" value="2,3-Dihydroxybiphenyl 1,2-Dioxygenase, domain 1"/>
    <property type="match status" value="1"/>
</dbReference>
<accession>A0A1N6DXE9</accession>
<dbReference type="PROSITE" id="PS51819">
    <property type="entry name" value="VOC"/>
    <property type="match status" value="1"/>
</dbReference>
<dbReference type="STRING" id="1217970.SAMN05444002_0107"/>
<dbReference type="Proteomes" id="UP000184932">
    <property type="component" value="Unassembled WGS sequence"/>
</dbReference>
<reference evidence="3" key="1">
    <citation type="submission" date="2016-11" db="EMBL/GenBank/DDBJ databases">
        <authorList>
            <person name="Varghese N."/>
            <person name="Submissions S."/>
        </authorList>
    </citation>
    <scope>NUCLEOTIDE SEQUENCE [LARGE SCALE GENOMIC DNA]</scope>
    <source>
        <strain evidence="3">DSM 29440</strain>
    </source>
</reference>
<evidence type="ECO:0000313" key="3">
    <source>
        <dbReference type="Proteomes" id="UP000184932"/>
    </source>
</evidence>
<dbReference type="PANTHER" id="PTHR33993">
    <property type="entry name" value="GLYOXALASE-RELATED"/>
    <property type="match status" value="1"/>
</dbReference>
<keyword evidence="3" id="KW-1185">Reference proteome</keyword>
<dbReference type="AlphaFoldDB" id="A0A1N6DXE9"/>
<sequence length="137" mass="14342">MTDTMTNPADMTTAPEDALVWCEIPVTDLDAAIAYYGAVLDHPLVRNDEGPNPMAMLPVKSPMDGTAGHLYPGKPAGDGSGVTVHLAVPVLEAALERVLEAGGRVLPGIIPIPSGRFAYTLDPDGNSIGLFEFSKAK</sequence>
<evidence type="ECO:0000313" key="2">
    <source>
        <dbReference type="EMBL" id="SIN75387.1"/>
    </source>
</evidence>
<organism evidence="2 3">
    <name type="scientific">Vannielia litorea</name>
    <dbReference type="NCBI Taxonomy" id="1217970"/>
    <lineage>
        <taxon>Bacteria</taxon>
        <taxon>Pseudomonadati</taxon>
        <taxon>Pseudomonadota</taxon>
        <taxon>Alphaproteobacteria</taxon>
        <taxon>Rhodobacterales</taxon>
        <taxon>Paracoccaceae</taxon>
        <taxon>Vannielia</taxon>
    </lineage>
</organism>
<dbReference type="InterPro" id="IPR052164">
    <property type="entry name" value="Anthracycline_SecMetBiosynth"/>
</dbReference>